<proteinExistence type="predicted"/>
<name>A0A9P1EMV8_CUSEU</name>
<feature type="compositionally biased region" description="Polar residues" evidence="1">
    <location>
        <begin position="25"/>
        <end position="36"/>
    </location>
</feature>
<evidence type="ECO:0000313" key="2">
    <source>
        <dbReference type="EMBL" id="CAH9118014.1"/>
    </source>
</evidence>
<reference evidence="2" key="1">
    <citation type="submission" date="2022-07" db="EMBL/GenBank/DDBJ databases">
        <authorList>
            <person name="Macas J."/>
            <person name="Novak P."/>
            <person name="Neumann P."/>
        </authorList>
    </citation>
    <scope>NUCLEOTIDE SEQUENCE</scope>
</reference>
<evidence type="ECO:0000256" key="1">
    <source>
        <dbReference type="SAM" id="MobiDB-lite"/>
    </source>
</evidence>
<organism evidence="2 3">
    <name type="scientific">Cuscuta europaea</name>
    <name type="common">European dodder</name>
    <dbReference type="NCBI Taxonomy" id="41803"/>
    <lineage>
        <taxon>Eukaryota</taxon>
        <taxon>Viridiplantae</taxon>
        <taxon>Streptophyta</taxon>
        <taxon>Embryophyta</taxon>
        <taxon>Tracheophyta</taxon>
        <taxon>Spermatophyta</taxon>
        <taxon>Magnoliopsida</taxon>
        <taxon>eudicotyledons</taxon>
        <taxon>Gunneridae</taxon>
        <taxon>Pentapetalae</taxon>
        <taxon>asterids</taxon>
        <taxon>lamiids</taxon>
        <taxon>Solanales</taxon>
        <taxon>Convolvulaceae</taxon>
        <taxon>Cuscuteae</taxon>
        <taxon>Cuscuta</taxon>
        <taxon>Cuscuta subgen. Cuscuta</taxon>
    </lineage>
</organism>
<comment type="caution">
    <text evidence="2">The sequence shown here is derived from an EMBL/GenBank/DDBJ whole genome shotgun (WGS) entry which is preliminary data.</text>
</comment>
<dbReference type="AlphaFoldDB" id="A0A9P1EMV8"/>
<feature type="region of interest" description="Disordered" evidence="1">
    <location>
        <begin position="14"/>
        <end position="48"/>
    </location>
</feature>
<dbReference type="Proteomes" id="UP001152484">
    <property type="component" value="Unassembled WGS sequence"/>
</dbReference>
<gene>
    <name evidence="2" type="ORF">CEURO_LOCUS21760</name>
</gene>
<keyword evidence="3" id="KW-1185">Reference proteome</keyword>
<dbReference type="EMBL" id="CAMAPE010000075">
    <property type="protein sequence ID" value="CAH9118014.1"/>
    <property type="molecule type" value="Genomic_DNA"/>
</dbReference>
<sequence length="48" mass="5654">MGVDYPSNGAFIERFEHNQVRKPPKNNQKFTQITENQSKRSKKEETES</sequence>
<accession>A0A9P1EMV8</accession>
<protein>
    <submittedName>
        <fullName evidence="2">Uncharacterized protein</fullName>
    </submittedName>
</protein>
<evidence type="ECO:0000313" key="3">
    <source>
        <dbReference type="Proteomes" id="UP001152484"/>
    </source>
</evidence>